<organism evidence="2 3">
    <name type="scientific">Pseudonocardia hispaniensis</name>
    <dbReference type="NCBI Taxonomy" id="904933"/>
    <lineage>
        <taxon>Bacteria</taxon>
        <taxon>Bacillati</taxon>
        <taxon>Actinomycetota</taxon>
        <taxon>Actinomycetes</taxon>
        <taxon>Pseudonocardiales</taxon>
        <taxon>Pseudonocardiaceae</taxon>
        <taxon>Pseudonocardia</taxon>
    </lineage>
</organism>
<dbReference type="Proteomes" id="UP001596302">
    <property type="component" value="Unassembled WGS sequence"/>
</dbReference>
<comment type="caution">
    <text evidence="2">The sequence shown here is derived from an EMBL/GenBank/DDBJ whole genome shotgun (WGS) entry which is preliminary data.</text>
</comment>
<gene>
    <name evidence="2" type="ORF">ACFQE5_21480</name>
</gene>
<sequence>MGPVRTVPPGGRVVVLPDVRGLHPYYRDLTVRFAEAGFDTVAIDYFGRTADTDDRGDDFDWQPHVHTVVPGDVAADVAAALAHLDAEGSLGPAFTVGFCFGASQSWRLSASDLDLAGVIGFYGQPQRVNDVIDDMRIPLLLLIAGDDAATPPEESAAFTARLEAAGVPYEAWTYDGAPHSFFDRAFAEWADACADAWRRILDFTSSRSAPVG</sequence>
<dbReference type="PANTHER" id="PTHR46623:SF6">
    <property type="entry name" value="ALPHA_BETA-HYDROLASES SUPERFAMILY PROTEIN"/>
    <property type="match status" value="1"/>
</dbReference>
<dbReference type="GO" id="GO:0016787">
    <property type="term" value="F:hydrolase activity"/>
    <property type="evidence" value="ECO:0007669"/>
    <property type="project" value="UniProtKB-KW"/>
</dbReference>
<dbReference type="SUPFAM" id="SSF53474">
    <property type="entry name" value="alpha/beta-Hydrolases"/>
    <property type="match status" value="1"/>
</dbReference>
<accession>A0ABW1J7E0</accession>
<dbReference type="EMBL" id="JBHSQW010000044">
    <property type="protein sequence ID" value="MFC5996783.1"/>
    <property type="molecule type" value="Genomic_DNA"/>
</dbReference>
<proteinExistence type="predicted"/>
<reference evidence="3" key="1">
    <citation type="journal article" date="2019" name="Int. J. Syst. Evol. Microbiol.">
        <title>The Global Catalogue of Microorganisms (GCM) 10K type strain sequencing project: providing services to taxonomists for standard genome sequencing and annotation.</title>
        <authorList>
            <consortium name="The Broad Institute Genomics Platform"/>
            <consortium name="The Broad Institute Genome Sequencing Center for Infectious Disease"/>
            <person name="Wu L."/>
            <person name="Ma J."/>
        </authorList>
    </citation>
    <scope>NUCLEOTIDE SEQUENCE [LARGE SCALE GENOMIC DNA]</scope>
    <source>
        <strain evidence="3">CCM 8391</strain>
    </source>
</reference>
<dbReference type="Gene3D" id="3.40.50.1820">
    <property type="entry name" value="alpha/beta hydrolase"/>
    <property type="match status" value="1"/>
</dbReference>
<evidence type="ECO:0000313" key="3">
    <source>
        <dbReference type="Proteomes" id="UP001596302"/>
    </source>
</evidence>
<dbReference type="EC" id="3.1.-.-" evidence="2"/>
<dbReference type="InterPro" id="IPR029058">
    <property type="entry name" value="AB_hydrolase_fold"/>
</dbReference>
<name>A0ABW1J7E0_9PSEU</name>
<evidence type="ECO:0000313" key="2">
    <source>
        <dbReference type="EMBL" id="MFC5996783.1"/>
    </source>
</evidence>
<dbReference type="RefSeq" id="WP_379588071.1">
    <property type="nucleotide sequence ID" value="NZ_JBHSQW010000044.1"/>
</dbReference>
<evidence type="ECO:0000259" key="1">
    <source>
        <dbReference type="Pfam" id="PF01738"/>
    </source>
</evidence>
<keyword evidence="3" id="KW-1185">Reference proteome</keyword>
<dbReference type="InterPro" id="IPR051049">
    <property type="entry name" value="Dienelactone_hydrolase-like"/>
</dbReference>
<feature type="domain" description="Dienelactone hydrolase" evidence="1">
    <location>
        <begin position="11"/>
        <end position="203"/>
    </location>
</feature>
<keyword evidence="2" id="KW-0378">Hydrolase</keyword>
<dbReference type="Pfam" id="PF01738">
    <property type="entry name" value="DLH"/>
    <property type="match status" value="1"/>
</dbReference>
<protein>
    <submittedName>
        <fullName evidence="2">Dienelactone hydrolase family protein</fullName>
        <ecNumber evidence="2">3.1.-.-</ecNumber>
    </submittedName>
</protein>
<dbReference type="InterPro" id="IPR002925">
    <property type="entry name" value="Dienelactn_hydro"/>
</dbReference>
<dbReference type="PANTHER" id="PTHR46623">
    <property type="entry name" value="CARBOXYMETHYLENEBUTENOLIDASE-RELATED"/>
    <property type="match status" value="1"/>
</dbReference>